<dbReference type="AlphaFoldDB" id="A0A0A9GLV9"/>
<protein>
    <submittedName>
        <fullName evidence="1">Uncharacterized protein</fullName>
    </submittedName>
</protein>
<accession>A0A0A9GLV9</accession>
<proteinExistence type="predicted"/>
<name>A0A0A9GLV9_ARUDO</name>
<reference evidence="1" key="2">
    <citation type="journal article" date="2015" name="Data Brief">
        <title>Shoot transcriptome of the giant reed, Arundo donax.</title>
        <authorList>
            <person name="Barrero R.A."/>
            <person name="Guerrero F.D."/>
            <person name="Moolhuijzen P."/>
            <person name="Goolsby J.A."/>
            <person name="Tidwell J."/>
            <person name="Bellgard S.E."/>
            <person name="Bellgard M.I."/>
        </authorList>
    </citation>
    <scope>NUCLEOTIDE SEQUENCE</scope>
    <source>
        <tissue evidence="1">Shoot tissue taken approximately 20 cm above the soil surface</tissue>
    </source>
</reference>
<reference evidence="1" key="1">
    <citation type="submission" date="2014-09" db="EMBL/GenBank/DDBJ databases">
        <authorList>
            <person name="Magalhaes I.L.F."/>
            <person name="Oliveira U."/>
            <person name="Santos F.R."/>
            <person name="Vidigal T.H.D.A."/>
            <person name="Brescovit A.D."/>
            <person name="Santos A.J."/>
        </authorList>
    </citation>
    <scope>NUCLEOTIDE SEQUENCE</scope>
    <source>
        <tissue evidence="1">Shoot tissue taken approximately 20 cm above the soil surface</tissue>
    </source>
</reference>
<sequence>MIFCVLFLDKKDVIQCLNYSRSIVRTV</sequence>
<dbReference type="EMBL" id="GBRH01176273">
    <property type="protein sequence ID" value="JAE21623.1"/>
    <property type="molecule type" value="Transcribed_RNA"/>
</dbReference>
<evidence type="ECO:0000313" key="1">
    <source>
        <dbReference type="EMBL" id="JAE21623.1"/>
    </source>
</evidence>
<organism evidence="1">
    <name type="scientific">Arundo donax</name>
    <name type="common">Giant reed</name>
    <name type="synonym">Donax arundinaceus</name>
    <dbReference type="NCBI Taxonomy" id="35708"/>
    <lineage>
        <taxon>Eukaryota</taxon>
        <taxon>Viridiplantae</taxon>
        <taxon>Streptophyta</taxon>
        <taxon>Embryophyta</taxon>
        <taxon>Tracheophyta</taxon>
        <taxon>Spermatophyta</taxon>
        <taxon>Magnoliopsida</taxon>
        <taxon>Liliopsida</taxon>
        <taxon>Poales</taxon>
        <taxon>Poaceae</taxon>
        <taxon>PACMAD clade</taxon>
        <taxon>Arundinoideae</taxon>
        <taxon>Arundineae</taxon>
        <taxon>Arundo</taxon>
    </lineage>
</organism>